<sequence>MSTGELGAFLRACRSRTDPARHGFPSTGQRRVQGMRREEVAALAGVSVDYYTRLEQSRETRPSVQVVDALARVFQLDRDARQHAYRLAGLMPVLDLPTSGDAPAPELQQLMDAWPHTPAVLFNRAYDVIAQNRIGEALFAPFDPGTNLLLSIFLDPAARSFYDDWPVAARNAAGALRLALGESPRDPRPNEVRDVLQRHSAEFRRLWADPEVRGKSMELKRLHHPLVDELDLTMQTFEVRSAPGQELIVYHPVPGSRTDDGLRLLGTLAAGTAVQ</sequence>
<reference evidence="2 3" key="1">
    <citation type="submission" date="2016-10" db="EMBL/GenBank/DDBJ databases">
        <authorList>
            <person name="de Groot N.N."/>
        </authorList>
    </citation>
    <scope>NUCLEOTIDE SEQUENCE [LARGE SCALE GENOMIC DNA]</scope>
    <source>
        <strain evidence="2 3">MON 2.2</strain>
    </source>
</reference>
<proteinExistence type="predicted"/>
<name>A0A1G6Z4N4_9ACTN</name>
<dbReference type="Gene3D" id="1.10.260.40">
    <property type="entry name" value="lambda repressor-like DNA-binding domains"/>
    <property type="match status" value="1"/>
</dbReference>
<dbReference type="InterPro" id="IPR010982">
    <property type="entry name" value="Lambda_DNA-bd_dom_sf"/>
</dbReference>
<dbReference type="Pfam" id="PF13560">
    <property type="entry name" value="HTH_31"/>
    <property type="match status" value="1"/>
</dbReference>
<dbReference type="PANTHER" id="PTHR35010">
    <property type="entry name" value="BLL4672 PROTEIN-RELATED"/>
    <property type="match status" value="1"/>
</dbReference>
<dbReference type="PROSITE" id="PS50943">
    <property type="entry name" value="HTH_CROC1"/>
    <property type="match status" value="1"/>
</dbReference>
<dbReference type="CDD" id="cd00093">
    <property type="entry name" value="HTH_XRE"/>
    <property type="match status" value="1"/>
</dbReference>
<evidence type="ECO:0000259" key="1">
    <source>
        <dbReference type="PROSITE" id="PS50943"/>
    </source>
</evidence>
<dbReference type="Pfam" id="PF17765">
    <property type="entry name" value="MLTR_LBD"/>
    <property type="match status" value="1"/>
</dbReference>
<evidence type="ECO:0000313" key="3">
    <source>
        <dbReference type="Proteomes" id="UP000198546"/>
    </source>
</evidence>
<dbReference type="SMART" id="SM00530">
    <property type="entry name" value="HTH_XRE"/>
    <property type="match status" value="1"/>
</dbReference>
<dbReference type="Proteomes" id="UP000198546">
    <property type="component" value="Chromosome i"/>
</dbReference>
<dbReference type="EMBL" id="LT629688">
    <property type="protein sequence ID" value="SDD96805.1"/>
    <property type="molecule type" value="Genomic_DNA"/>
</dbReference>
<gene>
    <name evidence="2" type="ORF">SAMN04489747_2169</name>
</gene>
<dbReference type="OrthoDB" id="3212310at2"/>
<organism evidence="2 3">
    <name type="scientific">Auraticoccus monumenti</name>
    <dbReference type="NCBI Taxonomy" id="675864"/>
    <lineage>
        <taxon>Bacteria</taxon>
        <taxon>Bacillati</taxon>
        <taxon>Actinomycetota</taxon>
        <taxon>Actinomycetes</taxon>
        <taxon>Propionibacteriales</taxon>
        <taxon>Propionibacteriaceae</taxon>
        <taxon>Auraticoccus</taxon>
    </lineage>
</organism>
<dbReference type="SUPFAM" id="SSF47413">
    <property type="entry name" value="lambda repressor-like DNA-binding domains"/>
    <property type="match status" value="1"/>
</dbReference>
<dbReference type="PANTHER" id="PTHR35010:SF2">
    <property type="entry name" value="BLL4672 PROTEIN"/>
    <property type="match status" value="1"/>
</dbReference>
<dbReference type="AlphaFoldDB" id="A0A1G6Z4N4"/>
<evidence type="ECO:0000313" key="2">
    <source>
        <dbReference type="EMBL" id="SDD96805.1"/>
    </source>
</evidence>
<dbReference type="GO" id="GO:0003677">
    <property type="term" value="F:DNA binding"/>
    <property type="evidence" value="ECO:0007669"/>
    <property type="project" value="InterPro"/>
</dbReference>
<keyword evidence="3" id="KW-1185">Reference proteome</keyword>
<dbReference type="RefSeq" id="WP_090593272.1">
    <property type="nucleotide sequence ID" value="NZ_LT629688.1"/>
</dbReference>
<dbReference type="InterPro" id="IPR001387">
    <property type="entry name" value="Cro/C1-type_HTH"/>
</dbReference>
<dbReference type="STRING" id="675864.SAMN04489747_2169"/>
<dbReference type="InterPro" id="IPR041413">
    <property type="entry name" value="MLTR_LBD"/>
</dbReference>
<accession>A0A1G6Z4N4</accession>
<protein>
    <submittedName>
        <fullName evidence="2">Transcriptional regulator, contains XRE-family HTH domain</fullName>
    </submittedName>
</protein>
<dbReference type="Gene3D" id="3.30.450.180">
    <property type="match status" value="1"/>
</dbReference>
<feature type="domain" description="HTH cro/C1-type" evidence="1">
    <location>
        <begin position="30"/>
        <end position="81"/>
    </location>
</feature>